<evidence type="ECO:0000256" key="5">
    <source>
        <dbReference type="ARBA" id="ARBA00022989"/>
    </source>
</evidence>
<evidence type="ECO:0000256" key="4">
    <source>
        <dbReference type="ARBA" id="ARBA00022692"/>
    </source>
</evidence>
<dbReference type="GO" id="GO:0005886">
    <property type="term" value="C:plasma membrane"/>
    <property type="evidence" value="ECO:0007669"/>
    <property type="project" value="UniProtKB-SubCell"/>
</dbReference>
<accession>A0AAP4BAJ8</accession>
<dbReference type="GO" id="GO:0016787">
    <property type="term" value="F:hydrolase activity"/>
    <property type="evidence" value="ECO:0007669"/>
    <property type="project" value="UniProtKB-KW"/>
</dbReference>
<keyword evidence="6 8" id="KW-0472">Membrane</keyword>
<feature type="domain" description="Sulfatase N-terminal" evidence="9">
    <location>
        <begin position="264"/>
        <end position="560"/>
    </location>
</feature>
<dbReference type="InterPro" id="IPR000917">
    <property type="entry name" value="Sulfatase_N"/>
</dbReference>
<dbReference type="InterPro" id="IPR050448">
    <property type="entry name" value="OpgB/LTA_synthase_biosynth"/>
</dbReference>
<evidence type="ECO:0000313" key="10">
    <source>
        <dbReference type="EMBL" id="MDI9241927.1"/>
    </source>
</evidence>
<feature type="transmembrane region" description="Helical" evidence="8">
    <location>
        <begin position="134"/>
        <end position="151"/>
    </location>
</feature>
<evidence type="ECO:0000256" key="7">
    <source>
        <dbReference type="SAM" id="MobiDB-lite"/>
    </source>
</evidence>
<comment type="subcellular location">
    <subcellularLocation>
        <location evidence="1">Cell membrane</location>
        <topology evidence="1">Multi-pass membrane protein</topology>
    </subcellularLocation>
</comment>
<proteinExistence type="predicted"/>
<keyword evidence="3" id="KW-1003">Cell membrane</keyword>
<keyword evidence="5 8" id="KW-1133">Transmembrane helix</keyword>
<comment type="caution">
    <text evidence="10">The sequence shown here is derived from an EMBL/GenBank/DDBJ whole genome shotgun (WGS) entry which is preliminary data.</text>
</comment>
<dbReference type="CDD" id="cd16015">
    <property type="entry name" value="LTA_synthase"/>
    <property type="match status" value="1"/>
</dbReference>
<name>A0AAP4BAJ8_9FIRM</name>
<evidence type="ECO:0000256" key="6">
    <source>
        <dbReference type="ARBA" id="ARBA00023136"/>
    </source>
</evidence>
<organism evidence="10 11">
    <name type="scientific">Fusibacillus kribbianus</name>
    <dbReference type="NCBI Taxonomy" id="3044208"/>
    <lineage>
        <taxon>Bacteria</taxon>
        <taxon>Bacillati</taxon>
        <taxon>Bacillota</taxon>
        <taxon>Clostridia</taxon>
        <taxon>Lachnospirales</taxon>
        <taxon>Lachnospiraceae</taxon>
        <taxon>Fusibacillus</taxon>
    </lineage>
</organism>
<keyword evidence="11" id="KW-1185">Reference proteome</keyword>
<sequence length="631" mass="71652">MAVLIVVVPVLSYYLMELMTHNPFEIPFQLQLLGWLFCYLLTGLLFFFTGRMNLALILMQLFIAVLGTVNYFVLQFRQSPILPWDIASAGTALSVADHFSFQFTARLGGILFAWLIMLLLSVKVSVRMKGQWKKRAAGLGLTAALSVLYVLCLQSDSIMNALDVYEMPFTQDYTYEQNGFFVSFLVNTKYLKVDKPEEYSPERAEEILENADNDSSEKSGSEETGNEEAGNRAASGSSSSAAVSARPLSRSFSSSFVSRDEDMPNIIVVMNEAFSDLSVIGDFQASEDYMPFFRSLYGSENTISGNVFVSVLGGNTANTEFEFLTGDTMAFLPTGSIPYQQFISDELPALPELLREYGYTTTALHPYNSNGWRRDSVYPLLGFDDFLYNGTFHYQKRLRGYITDEAAFQEIIRTYEEKDEEGPFFSFLVTMQNHGGYAKEWNGFERTITVSGREDDELSRINAYLTLLKVTDDAFRDLISYYEAVDEKTIILMFGDHQPNVETGFLEELYGKDYDELTPEELALRYQTPFVLWANYDIEEAENVDISANYLSTLLMDAAGLPKSAYQNFLSELREKLPVITANFAIDADGNFYSSSEYDQLADVLEDYEIIQYYHLFDNEHRKNEIFLSSD</sequence>
<dbReference type="AlphaFoldDB" id="A0AAP4BAJ8"/>
<feature type="region of interest" description="Disordered" evidence="7">
    <location>
        <begin position="208"/>
        <end position="240"/>
    </location>
</feature>
<reference evidence="10 11" key="1">
    <citation type="submission" date="2023-05" db="EMBL/GenBank/DDBJ databases">
        <title>[ruminococcus] sp. nov., isolated from a pig farm feces dump.</title>
        <authorList>
            <person name="Chang Y.-H."/>
        </authorList>
    </citation>
    <scope>NUCLEOTIDE SEQUENCE [LARGE SCALE GENOMIC DNA]</scope>
    <source>
        <strain evidence="10 11">YH-rum2234</strain>
    </source>
</reference>
<dbReference type="SUPFAM" id="SSF53649">
    <property type="entry name" value="Alkaline phosphatase-like"/>
    <property type="match status" value="1"/>
</dbReference>
<feature type="transmembrane region" description="Helical" evidence="8">
    <location>
        <begin position="28"/>
        <end position="48"/>
    </location>
</feature>
<evidence type="ECO:0000313" key="11">
    <source>
        <dbReference type="Proteomes" id="UP001300383"/>
    </source>
</evidence>
<dbReference type="EMBL" id="JASGBQ010000006">
    <property type="protein sequence ID" value="MDI9241927.1"/>
    <property type="molecule type" value="Genomic_DNA"/>
</dbReference>
<evidence type="ECO:0000256" key="8">
    <source>
        <dbReference type="SAM" id="Phobius"/>
    </source>
</evidence>
<dbReference type="PANTHER" id="PTHR47371">
    <property type="entry name" value="LIPOTEICHOIC ACID SYNTHASE"/>
    <property type="match status" value="1"/>
</dbReference>
<feature type="transmembrane region" description="Helical" evidence="8">
    <location>
        <begin position="103"/>
        <end position="122"/>
    </location>
</feature>
<comment type="pathway">
    <text evidence="2">Cell wall biogenesis; lipoteichoic acid biosynthesis.</text>
</comment>
<evidence type="ECO:0000256" key="3">
    <source>
        <dbReference type="ARBA" id="ARBA00022475"/>
    </source>
</evidence>
<evidence type="ECO:0000256" key="1">
    <source>
        <dbReference type="ARBA" id="ARBA00004651"/>
    </source>
</evidence>
<dbReference type="Pfam" id="PF00884">
    <property type="entry name" value="Sulfatase"/>
    <property type="match status" value="1"/>
</dbReference>
<keyword evidence="4 8" id="KW-0812">Transmembrane</keyword>
<dbReference type="Proteomes" id="UP001300383">
    <property type="component" value="Unassembled WGS sequence"/>
</dbReference>
<dbReference type="PANTHER" id="PTHR47371:SF3">
    <property type="entry name" value="PHOSPHOGLYCEROL TRANSFERASE I"/>
    <property type="match status" value="1"/>
</dbReference>
<keyword evidence="10" id="KW-0378">Hydrolase</keyword>
<protein>
    <submittedName>
        <fullName evidence="10">Sulfatase-like hydrolase/transferase</fullName>
    </submittedName>
</protein>
<feature type="transmembrane region" description="Helical" evidence="8">
    <location>
        <begin position="55"/>
        <end position="74"/>
    </location>
</feature>
<evidence type="ECO:0000259" key="9">
    <source>
        <dbReference type="Pfam" id="PF00884"/>
    </source>
</evidence>
<dbReference type="InterPro" id="IPR017850">
    <property type="entry name" value="Alkaline_phosphatase_core_sf"/>
</dbReference>
<dbReference type="Gene3D" id="3.40.720.10">
    <property type="entry name" value="Alkaline Phosphatase, subunit A"/>
    <property type="match status" value="1"/>
</dbReference>
<evidence type="ECO:0000256" key="2">
    <source>
        <dbReference type="ARBA" id="ARBA00004936"/>
    </source>
</evidence>
<gene>
    <name evidence="10" type="ORF">QJ036_05465</name>
</gene>